<protein>
    <recommendedName>
        <fullName evidence="5">Ethanolamine ammonia-lyase small subunit</fullName>
        <shortName evidence="5">EAL small subunit</shortName>
        <ecNumber evidence="5">4.3.1.7</ecNumber>
    </recommendedName>
</protein>
<comment type="subcellular location">
    <subcellularLocation>
        <location evidence="5">Bacterial microcompartment</location>
    </subcellularLocation>
</comment>
<dbReference type="EC" id="4.3.1.7" evidence="5"/>
<dbReference type="GO" id="GO:0008851">
    <property type="term" value="F:ethanolamine ammonia-lyase activity"/>
    <property type="evidence" value="ECO:0007669"/>
    <property type="project" value="UniProtKB-EC"/>
</dbReference>
<keyword evidence="1 5" id="KW-0846">Cobalamin</keyword>
<feature type="binding site" evidence="5">
    <location>
        <position position="151"/>
    </location>
    <ligand>
        <name>adenosylcob(III)alamin</name>
        <dbReference type="ChEBI" id="CHEBI:18408"/>
    </ligand>
</feature>
<dbReference type="InterPro" id="IPR009246">
    <property type="entry name" value="EutC"/>
</dbReference>
<evidence type="ECO:0000256" key="1">
    <source>
        <dbReference type="ARBA" id="ARBA00022628"/>
    </source>
</evidence>
<keyword evidence="3 5" id="KW-0170">Cobalt</keyword>
<dbReference type="HAMAP" id="MF_00601">
    <property type="entry name" value="EutC"/>
    <property type="match status" value="1"/>
</dbReference>
<sequence>MNDPWHGLRRFTQARIALGRAGSGVTTAAYLEFQLAHAGARDAVQQTWNVDDFAEQLQQQSLAHIRLNTPVIDRTHYLRRPDLGRRLDDDSLQRLKQVAEPGFDVAIVISNGLSSTAVETHGMPLLQRIVARYTEMQLSIAPICLLPNARVAISDPIGALLHARLSVIVVGERPGLSAADSLGVYMTYAPREGNTDAERNCLSNIRPPDGLSYEAAAQKLAYLSREALRSGISGVLLKDDMPKRLLG</sequence>
<comment type="subunit">
    <text evidence="5">The basic unit is a heterodimer which dimerizes to form tetramers. The heterotetramers trimerize; 6 large subunits form a core ring with 6 small subunits projecting outwards.</text>
</comment>
<evidence type="ECO:0000313" key="7">
    <source>
        <dbReference type="Proteomes" id="UP001524586"/>
    </source>
</evidence>
<name>A0ABT1U169_9GAMM</name>
<dbReference type="Gene3D" id="3.40.50.11240">
    <property type="entry name" value="Ethanolamine ammonia-lyase light chain (EutC)"/>
    <property type="match status" value="1"/>
</dbReference>
<proteinExistence type="inferred from homology"/>
<keyword evidence="7" id="KW-1185">Reference proteome</keyword>
<comment type="catalytic activity">
    <reaction evidence="5">
        <text>ethanolamine = acetaldehyde + NH4(+)</text>
        <dbReference type="Rhea" id="RHEA:15313"/>
        <dbReference type="ChEBI" id="CHEBI:15343"/>
        <dbReference type="ChEBI" id="CHEBI:28938"/>
        <dbReference type="ChEBI" id="CHEBI:57603"/>
        <dbReference type="EC" id="4.3.1.7"/>
    </reaction>
</comment>
<dbReference type="InterPro" id="IPR042255">
    <property type="entry name" value="EutC_N"/>
</dbReference>
<feature type="binding site" evidence="5">
    <location>
        <position position="201"/>
    </location>
    <ligand>
        <name>adenosylcob(III)alamin</name>
        <dbReference type="ChEBI" id="CHEBI:18408"/>
    </ligand>
</feature>
<dbReference type="EMBL" id="JANIBK010000011">
    <property type="protein sequence ID" value="MCQ8127577.1"/>
    <property type="molecule type" value="Genomic_DNA"/>
</dbReference>
<keyword evidence="2 5" id="KW-0456">Lyase</keyword>
<feature type="binding site" evidence="5">
    <location>
        <position position="172"/>
    </location>
    <ligand>
        <name>adenosylcob(III)alamin</name>
        <dbReference type="ChEBI" id="CHEBI:18408"/>
    </ligand>
</feature>
<comment type="pathway">
    <text evidence="5">Amine and polyamine degradation; ethanolamine degradation.</text>
</comment>
<comment type="function">
    <text evidence="5">Catalyzes the deamination of various vicinal amino-alcohols to oxo compounds. Allows this organism to utilize ethanolamine as the sole source of nitrogen and carbon in the presence of external vitamin B12.</text>
</comment>
<evidence type="ECO:0000256" key="5">
    <source>
        <dbReference type="HAMAP-Rule" id="MF_00601"/>
    </source>
</evidence>
<dbReference type="Gene3D" id="1.10.30.40">
    <property type="entry name" value="Ethanolamine ammonia-lyase light chain (EutC), N-terminal domain"/>
    <property type="match status" value="1"/>
</dbReference>
<accession>A0ABT1U169</accession>
<dbReference type="InterPro" id="IPR042251">
    <property type="entry name" value="EutC_C"/>
</dbReference>
<evidence type="ECO:0000256" key="2">
    <source>
        <dbReference type="ARBA" id="ARBA00023239"/>
    </source>
</evidence>
<dbReference type="PANTHER" id="PTHR39330:SF1">
    <property type="entry name" value="ETHANOLAMINE AMMONIA-LYASE SMALL SUBUNIT"/>
    <property type="match status" value="1"/>
</dbReference>
<dbReference type="NCBIfam" id="NF003971">
    <property type="entry name" value="PRK05465.1"/>
    <property type="match status" value="1"/>
</dbReference>
<dbReference type="PANTHER" id="PTHR39330">
    <property type="entry name" value="ETHANOLAMINE AMMONIA-LYASE LIGHT CHAIN"/>
    <property type="match status" value="1"/>
</dbReference>
<comment type="caution">
    <text evidence="6">The sequence shown here is derived from an EMBL/GenBank/DDBJ whole genome shotgun (WGS) entry which is preliminary data.</text>
</comment>
<evidence type="ECO:0000313" key="6">
    <source>
        <dbReference type="EMBL" id="MCQ8127577.1"/>
    </source>
</evidence>
<organism evidence="6 7">
    <name type="scientific">Methylomonas rivi</name>
    <dbReference type="NCBI Taxonomy" id="2952226"/>
    <lineage>
        <taxon>Bacteria</taxon>
        <taxon>Pseudomonadati</taxon>
        <taxon>Pseudomonadota</taxon>
        <taxon>Gammaproteobacteria</taxon>
        <taxon>Methylococcales</taxon>
        <taxon>Methylococcaceae</taxon>
        <taxon>Methylomonas</taxon>
    </lineage>
</organism>
<dbReference type="Pfam" id="PF05985">
    <property type="entry name" value="EutC"/>
    <property type="match status" value="1"/>
</dbReference>
<dbReference type="PIRSF" id="PIRSF018982">
    <property type="entry name" value="EutC"/>
    <property type="match status" value="1"/>
</dbReference>
<gene>
    <name evidence="5 6" type="primary">eutC</name>
    <name evidence="6" type="ORF">NP596_03815</name>
</gene>
<keyword evidence="4 5" id="KW-1283">Bacterial microcompartment</keyword>
<evidence type="ECO:0000256" key="3">
    <source>
        <dbReference type="ARBA" id="ARBA00023285"/>
    </source>
</evidence>
<reference evidence="6 7" key="1">
    <citation type="submission" date="2022-07" db="EMBL/GenBank/DDBJ databases">
        <title>Methylomonas rivi sp. nov., Methylomonas rosea sp. nov., Methylomonas aureus sp. nov. and Methylomonas subterranea sp. nov., four novel methanotrophs isolated from a freshwater creek and the deep terrestrial subsurface.</title>
        <authorList>
            <person name="Abin C."/>
            <person name="Sankaranarayanan K."/>
            <person name="Garner C."/>
            <person name="Sindelar R."/>
            <person name="Kotary K."/>
            <person name="Garner R."/>
            <person name="Barclay S."/>
            <person name="Lawson P."/>
            <person name="Krumholz L."/>
        </authorList>
    </citation>
    <scope>NUCLEOTIDE SEQUENCE [LARGE SCALE GENOMIC DNA]</scope>
    <source>
        <strain evidence="6 7">WSC-6</strain>
    </source>
</reference>
<comment type="similarity">
    <text evidence="5">Belongs to the EutC family.</text>
</comment>
<dbReference type="RefSeq" id="WP_256613907.1">
    <property type="nucleotide sequence ID" value="NZ_JANIBK010000011.1"/>
</dbReference>
<comment type="cofactor">
    <cofactor evidence="5">
        <name>adenosylcob(III)alamin</name>
        <dbReference type="ChEBI" id="CHEBI:18408"/>
    </cofactor>
    <text evidence="5">Binds between the large and small subunits.</text>
</comment>
<dbReference type="Proteomes" id="UP001524586">
    <property type="component" value="Unassembled WGS sequence"/>
</dbReference>
<evidence type="ECO:0000256" key="4">
    <source>
        <dbReference type="ARBA" id="ARBA00024446"/>
    </source>
</evidence>